<reference evidence="2" key="1">
    <citation type="submission" date="2019-06" db="EMBL/GenBank/DDBJ databases">
        <title>Alistipes onderdonkii subsp. vulgaris subsp. nov., Alistipes dispar sp. nov. and Alistipes communis sp. nov., isolated from human faeces, and creation of Alistipes onderdonkii subsp. onderdonkii subsp. nov.</title>
        <authorList>
            <person name="Sakamoto M."/>
            <person name="Ikeyama N."/>
            <person name="Ogata Y."/>
            <person name="Suda W."/>
            <person name="Iino T."/>
            <person name="Hattori M."/>
            <person name="Ohkuma M."/>
        </authorList>
    </citation>
    <scope>NUCLEOTIDE SEQUENCE [LARGE SCALE GENOMIC DNA]</scope>
    <source>
        <strain evidence="2">5CBH24</strain>
    </source>
</reference>
<dbReference type="KEGG" id="acou:A5CBH24_13640"/>
<gene>
    <name evidence="1" type="ORF">A5CBH24_13640</name>
</gene>
<sequence>MIKRIVGLLAAAAVLAVVVFAILGSGTYSSFIGRAGRSAAAPAATSVAAPDSTSDSLVNAPEDTTAAGIPADTAAVSGTADTLSAGR</sequence>
<accession>A0A4Y1XJL0</accession>
<dbReference type="RefSeq" id="WP_141412608.1">
    <property type="nucleotide sequence ID" value="NZ_AP019735.1"/>
</dbReference>
<evidence type="ECO:0000313" key="2">
    <source>
        <dbReference type="Proteomes" id="UP000318946"/>
    </source>
</evidence>
<dbReference type="EMBL" id="AP019735">
    <property type="protein sequence ID" value="BBL04051.1"/>
    <property type="molecule type" value="Genomic_DNA"/>
</dbReference>
<evidence type="ECO:0000313" key="1">
    <source>
        <dbReference type="EMBL" id="BBL04051.1"/>
    </source>
</evidence>
<accession>A0A4Y1WSI7</accession>
<dbReference type="AlphaFoldDB" id="A0A3D2BE93"/>
<organism evidence="1 2">
    <name type="scientific">Alistipes communis</name>
    <dbReference type="NCBI Taxonomy" id="2585118"/>
    <lineage>
        <taxon>Bacteria</taxon>
        <taxon>Pseudomonadati</taxon>
        <taxon>Bacteroidota</taxon>
        <taxon>Bacteroidia</taxon>
        <taxon>Bacteroidales</taxon>
        <taxon>Rikenellaceae</taxon>
        <taxon>Alistipes</taxon>
    </lineage>
</organism>
<accession>A0A3D2BE93</accession>
<dbReference type="Proteomes" id="UP000318946">
    <property type="component" value="Chromosome"/>
</dbReference>
<proteinExistence type="predicted"/>
<dbReference type="GeneID" id="78342085"/>
<keyword evidence="2" id="KW-1185">Reference proteome</keyword>
<protein>
    <submittedName>
        <fullName evidence="1">Uncharacterized protein</fullName>
    </submittedName>
</protein>
<name>A0A3D2BE93_9BACT</name>
<dbReference type="STRING" id="1118061.GCA_000311925_01287"/>